<evidence type="ECO:0000256" key="3">
    <source>
        <dbReference type="ARBA" id="ARBA00022801"/>
    </source>
</evidence>
<dbReference type="InterPro" id="IPR035909">
    <property type="entry name" value="CheB_C"/>
</dbReference>
<dbReference type="Gene3D" id="3.40.50.180">
    <property type="entry name" value="Methylesterase CheB, C-terminal domain"/>
    <property type="match status" value="1"/>
</dbReference>
<keyword evidence="3 5" id="KW-0378">Hydrolase</keyword>
<sequence length="429" mass="43684">MTRALVVDDSQFMRTVIGNALADAGYEVETATNGRDALEAVDSFEPDVVTMDVEMPEMDGIEAVERIMAADPVPILMLSAYTEEGARATFEALDSGAIDFLRKPDGSGSRNVGHLATEVVEKVTELANADVSSLAVAKTTATARATATATASRSSSADRAAAGAGGAPLAADRDATQASDPASMSGDGDVSTPSWALGPTDDSSVAESGPVDVTGQLAGTPTVVVGASTGGPRIVEQLFERLPAALEARVLVVQHMPAAFTSRFADRLDTVGEYTVSEAADGGRIGPGEAVVAPGDAHLTVTGETSQSIGLALENGERVHGARPSIDVTMESVANRVSEPLCGVVLSGMGRDGAAGVEALEAAGGYTIAQDEATSPVFGIPCQAIKTGCVEEIAPPAEIVDGIVAACTVDDQERADSDSDSDSRGETDD</sequence>
<feature type="domain" description="CheB-type methylesterase" evidence="10">
    <location>
        <begin position="216"/>
        <end position="410"/>
    </location>
</feature>
<organism evidence="11 12">
    <name type="scientific">Halobiforma nitratireducens JCM 10879</name>
    <dbReference type="NCBI Taxonomy" id="1227454"/>
    <lineage>
        <taxon>Archaea</taxon>
        <taxon>Methanobacteriati</taxon>
        <taxon>Methanobacteriota</taxon>
        <taxon>Stenosarchaea group</taxon>
        <taxon>Halobacteria</taxon>
        <taxon>Halobacteriales</taxon>
        <taxon>Natrialbaceae</taxon>
        <taxon>Halobiforma</taxon>
    </lineage>
</organism>
<dbReference type="Gene3D" id="3.40.50.2300">
    <property type="match status" value="1"/>
</dbReference>
<dbReference type="NCBIfam" id="NF001965">
    <property type="entry name" value="PRK00742.1"/>
    <property type="match status" value="1"/>
</dbReference>
<dbReference type="CDD" id="cd17541">
    <property type="entry name" value="REC_CheB-like"/>
    <property type="match status" value="1"/>
</dbReference>
<proteinExistence type="inferred from homology"/>
<feature type="active site" evidence="5 6">
    <location>
        <position position="228"/>
    </location>
</feature>
<dbReference type="SUPFAM" id="SSF52738">
    <property type="entry name" value="Methylesterase CheB, C-terminal domain"/>
    <property type="match status" value="1"/>
</dbReference>
<dbReference type="EC" id="3.5.1.44" evidence="5"/>
<dbReference type="InterPro" id="IPR000673">
    <property type="entry name" value="Sig_transdc_resp-reg_Me-estase"/>
</dbReference>
<dbReference type="GO" id="GO:0008984">
    <property type="term" value="F:protein-glutamate methylesterase activity"/>
    <property type="evidence" value="ECO:0007669"/>
    <property type="project" value="UniProtKB-UniRule"/>
</dbReference>
<evidence type="ECO:0000256" key="8">
    <source>
        <dbReference type="SAM" id="MobiDB-lite"/>
    </source>
</evidence>
<dbReference type="PATRIC" id="fig|1227454.3.peg.747"/>
<dbReference type="AlphaFoldDB" id="M0MD46"/>
<dbReference type="EMBL" id="AOMA01000049">
    <property type="protein sequence ID" value="EMA42564.1"/>
    <property type="molecule type" value="Genomic_DNA"/>
</dbReference>
<comment type="PTM">
    <text evidence="5">Phosphorylated by CheA. Phosphorylation of the N-terminal regulatory domain activates the methylesterase activity.</text>
</comment>
<dbReference type="InterPro" id="IPR001789">
    <property type="entry name" value="Sig_transdc_resp-reg_receiver"/>
</dbReference>
<evidence type="ECO:0000256" key="6">
    <source>
        <dbReference type="PROSITE-ProRule" id="PRU00050"/>
    </source>
</evidence>
<evidence type="ECO:0000256" key="2">
    <source>
        <dbReference type="ARBA" id="ARBA00022500"/>
    </source>
</evidence>
<dbReference type="CDD" id="cd16432">
    <property type="entry name" value="CheB_Rec"/>
    <property type="match status" value="1"/>
</dbReference>
<dbReference type="EC" id="3.1.1.61" evidence="5"/>
<comment type="similarity">
    <text evidence="5">Belongs to the CheB family.</text>
</comment>
<feature type="compositionally biased region" description="Low complexity" evidence="8">
    <location>
        <begin position="147"/>
        <end position="170"/>
    </location>
</feature>
<keyword evidence="2 5" id="KW-0145">Chemotaxis</keyword>
<name>M0MD46_9EURY</name>
<feature type="compositionally biased region" description="Basic and acidic residues" evidence="8">
    <location>
        <begin position="411"/>
        <end position="429"/>
    </location>
</feature>
<dbReference type="SUPFAM" id="SSF52172">
    <property type="entry name" value="CheY-like"/>
    <property type="match status" value="1"/>
</dbReference>
<dbReference type="GO" id="GO:0006935">
    <property type="term" value="P:chemotaxis"/>
    <property type="evidence" value="ECO:0007669"/>
    <property type="project" value="UniProtKB-UniRule"/>
</dbReference>
<comment type="caution">
    <text evidence="11">The sequence shown here is derived from an EMBL/GenBank/DDBJ whole genome shotgun (WGS) entry which is preliminary data.</text>
</comment>
<feature type="active site" evidence="5 6">
    <location>
        <position position="352"/>
    </location>
</feature>
<evidence type="ECO:0000256" key="7">
    <source>
        <dbReference type="PROSITE-ProRule" id="PRU00169"/>
    </source>
</evidence>
<dbReference type="STRING" id="1227454.C446_03853"/>
<dbReference type="RefSeq" id="WP_006671730.1">
    <property type="nucleotide sequence ID" value="NZ_AOMA01000049.1"/>
</dbReference>
<dbReference type="PROSITE" id="PS50122">
    <property type="entry name" value="CHEB"/>
    <property type="match status" value="1"/>
</dbReference>
<dbReference type="InterPro" id="IPR008248">
    <property type="entry name" value="CheB-like"/>
</dbReference>
<feature type="domain" description="Response regulatory" evidence="9">
    <location>
        <begin position="3"/>
        <end position="118"/>
    </location>
</feature>
<comment type="catalytic activity">
    <reaction evidence="4 5">
        <text>[protein]-L-glutamate 5-O-methyl ester + H2O = L-glutamyl-[protein] + methanol + H(+)</text>
        <dbReference type="Rhea" id="RHEA:23236"/>
        <dbReference type="Rhea" id="RHEA-COMP:10208"/>
        <dbReference type="Rhea" id="RHEA-COMP:10311"/>
        <dbReference type="ChEBI" id="CHEBI:15377"/>
        <dbReference type="ChEBI" id="CHEBI:15378"/>
        <dbReference type="ChEBI" id="CHEBI:17790"/>
        <dbReference type="ChEBI" id="CHEBI:29973"/>
        <dbReference type="ChEBI" id="CHEBI:82795"/>
        <dbReference type="EC" id="3.1.1.61"/>
    </reaction>
</comment>
<dbReference type="PANTHER" id="PTHR42872:SF6">
    <property type="entry name" value="PROTEIN-GLUTAMATE METHYLESTERASE_PROTEIN-GLUTAMINE GLUTAMINASE"/>
    <property type="match status" value="1"/>
</dbReference>
<dbReference type="Pfam" id="PF00072">
    <property type="entry name" value="Response_reg"/>
    <property type="match status" value="1"/>
</dbReference>
<evidence type="ECO:0000256" key="1">
    <source>
        <dbReference type="ARBA" id="ARBA00022490"/>
    </source>
</evidence>
<protein>
    <recommendedName>
        <fullName evidence="5">Protein-glutamate methylesterase/protein-glutamine glutaminase</fullName>
        <ecNumber evidence="5">3.1.1.61</ecNumber>
        <ecNumber evidence="5">3.5.1.44</ecNumber>
    </recommendedName>
</protein>
<dbReference type="InterPro" id="IPR011006">
    <property type="entry name" value="CheY-like_superfamily"/>
</dbReference>
<dbReference type="OrthoDB" id="2857at2157"/>
<feature type="region of interest" description="Disordered" evidence="8">
    <location>
        <begin position="147"/>
        <end position="211"/>
    </location>
</feature>
<dbReference type="PANTHER" id="PTHR42872">
    <property type="entry name" value="PROTEIN-GLUTAMATE METHYLESTERASE/PROTEIN-GLUTAMINE GLUTAMINASE"/>
    <property type="match status" value="1"/>
</dbReference>
<dbReference type="GO" id="GO:0005737">
    <property type="term" value="C:cytoplasm"/>
    <property type="evidence" value="ECO:0007669"/>
    <property type="project" value="UniProtKB-SubCell"/>
</dbReference>
<dbReference type="GO" id="GO:0000156">
    <property type="term" value="F:phosphorelay response regulator activity"/>
    <property type="evidence" value="ECO:0007669"/>
    <property type="project" value="InterPro"/>
</dbReference>
<feature type="region of interest" description="Disordered" evidence="8">
    <location>
        <begin position="410"/>
        <end position="429"/>
    </location>
</feature>
<dbReference type="GO" id="GO:0050568">
    <property type="term" value="F:protein-glutamine glutaminase activity"/>
    <property type="evidence" value="ECO:0007669"/>
    <property type="project" value="UniProtKB-UniRule"/>
</dbReference>
<keyword evidence="1 5" id="KW-0963">Cytoplasm</keyword>
<dbReference type="Pfam" id="PF01339">
    <property type="entry name" value="CheB_methylest"/>
    <property type="match status" value="1"/>
</dbReference>
<comment type="subcellular location">
    <subcellularLocation>
        <location evidence="5">Cytoplasm</location>
    </subcellularLocation>
</comment>
<evidence type="ECO:0000256" key="4">
    <source>
        <dbReference type="ARBA" id="ARBA00048267"/>
    </source>
</evidence>
<dbReference type="PROSITE" id="PS50110">
    <property type="entry name" value="RESPONSE_REGULATORY"/>
    <property type="match status" value="1"/>
</dbReference>
<keyword evidence="5 7" id="KW-0597">Phosphoprotein</keyword>
<keyword evidence="12" id="KW-1185">Reference proteome</keyword>
<dbReference type="HAMAP" id="MF_00099">
    <property type="entry name" value="CheB_chemtxs"/>
    <property type="match status" value="1"/>
</dbReference>
<feature type="active site" evidence="5 6">
    <location>
        <position position="255"/>
    </location>
</feature>
<evidence type="ECO:0000259" key="10">
    <source>
        <dbReference type="PROSITE" id="PS50122"/>
    </source>
</evidence>
<evidence type="ECO:0000313" key="12">
    <source>
        <dbReference type="Proteomes" id="UP000011607"/>
    </source>
</evidence>
<reference evidence="11 12" key="1">
    <citation type="journal article" date="2014" name="PLoS Genet.">
        <title>Phylogenetically driven sequencing of extremely halophilic archaea reveals strategies for static and dynamic osmo-response.</title>
        <authorList>
            <person name="Becker E.A."/>
            <person name="Seitzer P.M."/>
            <person name="Tritt A."/>
            <person name="Larsen D."/>
            <person name="Krusor M."/>
            <person name="Yao A.I."/>
            <person name="Wu D."/>
            <person name="Madern D."/>
            <person name="Eisen J.A."/>
            <person name="Darling A.E."/>
            <person name="Facciotti M.T."/>
        </authorList>
    </citation>
    <scope>NUCLEOTIDE SEQUENCE [LARGE SCALE GENOMIC DNA]</scope>
    <source>
        <strain evidence="11 12">JCM 10879</strain>
    </source>
</reference>
<feature type="modified residue" description="4-aspartylphosphate" evidence="5 7">
    <location>
        <position position="52"/>
    </location>
</feature>
<gene>
    <name evidence="5" type="primary">cheB</name>
    <name evidence="11" type="ORF">C446_03853</name>
</gene>
<dbReference type="SMART" id="SM00448">
    <property type="entry name" value="REC"/>
    <property type="match status" value="1"/>
</dbReference>
<dbReference type="eggNOG" id="arCOG02382">
    <property type="taxonomic scope" value="Archaea"/>
</dbReference>
<evidence type="ECO:0000259" key="9">
    <source>
        <dbReference type="PROSITE" id="PS50110"/>
    </source>
</evidence>
<dbReference type="Proteomes" id="UP000011607">
    <property type="component" value="Unassembled WGS sequence"/>
</dbReference>
<accession>M0MD46</accession>
<evidence type="ECO:0000256" key="5">
    <source>
        <dbReference type="HAMAP-Rule" id="MF_00099"/>
    </source>
</evidence>
<evidence type="ECO:0000313" key="11">
    <source>
        <dbReference type="EMBL" id="EMA42564.1"/>
    </source>
</evidence>
<comment type="catalytic activity">
    <reaction evidence="5">
        <text>L-glutaminyl-[protein] + H2O = L-glutamyl-[protein] + NH4(+)</text>
        <dbReference type="Rhea" id="RHEA:16441"/>
        <dbReference type="Rhea" id="RHEA-COMP:10207"/>
        <dbReference type="Rhea" id="RHEA-COMP:10208"/>
        <dbReference type="ChEBI" id="CHEBI:15377"/>
        <dbReference type="ChEBI" id="CHEBI:28938"/>
        <dbReference type="ChEBI" id="CHEBI:29973"/>
        <dbReference type="ChEBI" id="CHEBI:30011"/>
        <dbReference type="EC" id="3.5.1.44"/>
    </reaction>
</comment>
<comment type="domain">
    <text evidence="5">Contains a C-terminal catalytic domain, and an N-terminal region which modulates catalytic activity.</text>
</comment>
<comment type="function">
    <text evidence="5">Involved in chemotaxis. Part of a chemotaxis signal transduction system that modulates chemotaxis in response to various stimuli. Catalyzes the demethylation of specific methylglutamate residues introduced into the chemoreceptors (methyl-accepting chemotaxis proteins or MCP) by CheR. Also mediates the irreversible deamidation of specific glutamine residues to glutamic acid.</text>
</comment>